<dbReference type="GO" id="GO:0005506">
    <property type="term" value="F:iron ion binding"/>
    <property type="evidence" value="ECO:0007669"/>
    <property type="project" value="InterPro"/>
</dbReference>
<dbReference type="InterPro" id="IPR037165">
    <property type="entry name" value="AldOxase/xan_DH_Mopterin-bd_sf"/>
</dbReference>
<proteinExistence type="predicted"/>
<dbReference type="InterPro" id="IPR036856">
    <property type="entry name" value="Ald_Oxase/Xan_DH_a/b_sf"/>
</dbReference>
<name>A0A6L9SE55_9ACTN</name>
<dbReference type="Gene3D" id="3.30.365.10">
    <property type="entry name" value="Aldehyde oxidase/xanthine dehydrogenase, molybdopterin binding domain"/>
    <property type="match status" value="4"/>
</dbReference>
<dbReference type="InterPro" id="IPR016208">
    <property type="entry name" value="Ald_Oxase/xanthine_DH-like"/>
</dbReference>
<dbReference type="Proteomes" id="UP000475214">
    <property type="component" value="Unassembled WGS sequence"/>
</dbReference>
<sequence length="737" mass="80656">MTQQPHRAVVGTDQPRVDGRLKVTGKARYAADHGPAEGVDGIVHAVLVESSIGRGRITGIDTRAAENLPGVLRVIHHGNAPRLPYRDNPFPDSINPPGERLRAFQDDLVRFFGEPVGVVVATTLEVARHAARLVEVTYDVELPVVDLSRAPADEPETYARGDADTAWEAAEVHLEMTYRMSRNHHNAMEPHAIIARWQGERLTVWDKTQWVADPRNELAAVFGIPREAVRCLSPFVGGAFGNGGRTWVHSAIAALAAREVRRPVKLVLTRRQQYFTAGFRPGYEYTMRVGSDRRGRITAMVHDVRGESSRYERHSDDLSIGRMLYAIPHVRQAVRHVPLDISTPTWMRGPGWSSAAYTIESALDELAHELEIDPIELRMRNEPTQDPATGQPFSTRRLRECYDVGAREFGWHRRNPTPGVARDGDWLIGMGMAAGAYMTERAAAQAHVRLDANGTAVVQSATSDIGPGTHTSMTQVAADALGLPMGAVEFRLGDTALPPAPIQALAWTMASVGSAVQDACDRLRRRAIALAVDDERSPLHGVDPDDVAVERGRMHARDDPSRGETYRQLLARNNRPFLGLTGSYNPEESRFSMYAYSAIFAEVAVDARLGLVRVRRMLGVFDAGRIINPRLADSQALGGMIGGISQALLEHTVTDHRDGRIVNANLADYLVPVNADIPDMRAIYVDSVDDKADPIGVKGLGEIVIVGVAPAVANAVFNATGRRIRDLPITPEALLGL</sequence>
<dbReference type="Pfam" id="PF20256">
    <property type="entry name" value="MoCoBD_2"/>
    <property type="match status" value="1"/>
</dbReference>
<comment type="caution">
    <text evidence="4">The sequence shown here is derived from an EMBL/GenBank/DDBJ whole genome shotgun (WGS) entry which is preliminary data.</text>
</comment>
<evidence type="ECO:0000256" key="1">
    <source>
        <dbReference type="ARBA" id="ARBA00022505"/>
    </source>
</evidence>
<dbReference type="InterPro" id="IPR008274">
    <property type="entry name" value="AldOxase/xan_DH_MoCoBD1"/>
</dbReference>
<dbReference type="PANTHER" id="PTHR11908">
    <property type="entry name" value="XANTHINE DEHYDROGENASE"/>
    <property type="match status" value="1"/>
</dbReference>
<evidence type="ECO:0000313" key="4">
    <source>
        <dbReference type="EMBL" id="NEE03566.1"/>
    </source>
</evidence>
<evidence type="ECO:0000256" key="2">
    <source>
        <dbReference type="ARBA" id="ARBA00023002"/>
    </source>
</evidence>
<evidence type="ECO:0000259" key="3">
    <source>
        <dbReference type="SMART" id="SM01008"/>
    </source>
</evidence>
<protein>
    <submittedName>
        <fullName evidence="4">Xanthine dehydrogenase family protein molybdopterin-binding subunit</fullName>
    </submittedName>
</protein>
<dbReference type="RefSeq" id="WP_163743329.1">
    <property type="nucleotide sequence ID" value="NZ_JAAGOA010000023.1"/>
</dbReference>
<feature type="domain" description="Aldehyde oxidase/xanthine dehydrogenase a/b hammerhead" evidence="3">
    <location>
        <begin position="24"/>
        <end position="142"/>
    </location>
</feature>
<gene>
    <name evidence="4" type="ORF">G1H10_25705</name>
</gene>
<dbReference type="Pfam" id="PF02738">
    <property type="entry name" value="MoCoBD_1"/>
    <property type="match status" value="1"/>
</dbReference>
<keyword evidence="2" id="KW-0560">Oxidoreductase</keyword>
<dbReference type="GO" id="GO:0016491">
    <property type="term" value="F:oxidoreductase activity"/>
    <property type="evidence" value="ECO:0007669"/>
    <property type="project" value="UniProtKB-KW"/>
</dbReference>
<dbReference type="SUPFAM" id="SSF54665">
    <property type="entry name" value="CO dehydrogenase molybdoprotein N-domain-like"/>
    <property type="match status" value="1"/>
</dbReference>
<keyword evidence="5" id="KW-1185">Reference proteome</keyword>
<dbReference type="PANTHER" id="PTHR11908:SF132">
    <property type="entry name" value="ALDEHYDE OXIDASE 1-RELATED"/>
    <property type="match status" value="1"/>
</dbReference>
<dbReference type="EMBL" id="JAAGOA010000023">
    <property type="protein sequence ID" value="NEE03566.1"/>
    <property type="molecule type" value="Genomic_DNA"/>
</dbReference>
<accession>A0A6L9SE55</accession>
<keyword evidence="1" id="KW-0500">Molybdenum</keyword>
<organism evidence="4 5">
    <name type="scientific">Phytoactinopolyspora halotolerans</name>
    <dbReference type="NCBI Taxonomy" id="1981512"/>
    <lineage>
        <taxon>Bacteria</taxon>
        <taxon>Bacillati</taxon>
        <taxon>Actinomycetota</taxon>
        <taxon>Actinomycetes</taxon>
        <taxon>Jiangellales</taxon>
        <taxon>Jiangellaceae</taxon>
        <taxon>Phytoactinopolyspora</taxon>
    </lineage>
</organism>
<evidence type="ECO:0000313" key="5">
    <source>
        <dbReference type="Proteomes" id="UP000475214"/>
    </source>
</evidence>
<reference evidence="4 5" key="1">
    <citation type="submission" date="2020-02" db="EMBL/GenBank/DDBJ databases">
        <authorList>
            <person name="Li X.-J."/>
            <person name="Han X.-M."/>
        </authorList>
    </citation>
    <scope>NUCLEOTIDE SEQUENCE [LARGE SCALE GENOMIC DNA]</scope>
    <source>
        <strain evidence="4 5">CCTCC AB 2017055</strain>
    </source>
</reference>
<dbReference type="SUPFAM" id="SSF56003">
    <property type="entry name" value="Molybdenum cofactor-binding domain"/>
    <property type="match status" value="1"/>
</dbReference>
<dbReference type="Pfam" id="PF01315">
    <property type="entry name" value="Ald_Xan_dh_C"/>
    <property type="match status" value="1"/>
</dbReference>
<dbReference type="InterPro" id="IPR046867">
    <property type="entry name" value="AldOxase/xan_DH_MoCoBD2"/>
</dbReference>
<dbReference type="InterPro" id="IPR000674">
    <property type="entry name" value="Ald_Oxase/Xan_DH_a/b"/>
</dbReference>
<dbReference type="AlphaFoldDB" id="A0A6L9SE55"/>
<dbReference type="SMART" id="SM01008">
    <property type="entry name" value="Ald_Xan_dh_C"/>
    <property type="match status" value="1"/>
</dbReference>
<dbReference type="Gene3D" id="3.90.1170.50">
    <property type="entry name" value="Aldehyde oxidase/xanthine dehydrogenase, a/b hammerhead"/>
    <property type="match status" value="1"/>
</dbReference>